<evidence type="ECO:0000256" key="5">
    <source>
        <dbReference type="SAM" id="MobiDB-lite"/>
    </source>
</evidence>
<dbReference type="OMA" id="FAQHKIF"/>
<keyword evidence="7" id="KW-0732">Signal</keyword>
<evidence type="ECO:0000259" key="8">
    <source>
        <dbReference type="Pfam" id="PF13886"/>
    </source>
</evidence>
<feature type="transmembrane region" description="Helical" evidence="6">
    <location>
        <begin position="270"/>
        <end position="289"/>
    </location>
</feature>
<dbReference type="OrthoDB" id="3359595at2759"/>
<dbReference type="Proteomes" id="UP000092993">
    <property type="component" value="Unassembled WGS sequence"/>
</dbReference>
<comment type="caution">
    <text evidence="9">The sequence shown here is derived from an EMBL/GenBank/DDBJ whole genome shotgun (WGS) entry which is preliminary data.</text>
</comment>
<feature type="transmembrane region" description="Helical" evidence="6">
    <location>
        <begin position="137"/>
        <end position="156"/>
    </location>
</feature>
<proteinExistence type="predicted"/>
<feature type="chain" id="PRO_5008888834" description="TM7S3/TM198-like domain-containing protein" evidence="7">
    <location>
        <begin position="26"/>
        <end position="337"/>
    </location>
</feature>
<feature type="transmembrane region" description="Helical" evidence="6">
    <location>
        <begin position="163"/>
        <end position="181"/>
    </location>
</feature>
<dbReference type="EMBL" id="LUGG01000015">
    <property type="protein sequence ID" value="OBZ69550.1"/>
    <property type="molecule type" value="Genomic_DNA"/>
</dbReference>
<sequence length="337" mass="36090">MTVSVLSLLLLHIWTLITLAGHVHGSPTYTPPLDGWQPWKRTFTPILNTTSDGNTTVLNPTTLQPIPQGSASDGSGTDFSAEAIIWLAFCFAVGVPLAFVGIKLWRATTGAGVGLAMTVCVWAAFVNTDSADNVADLVLTIISVGAFGIGFLLGVFEIGRLAGILLLGILGGMAFMTRIVLLRPGLLIPVFYGNWLMITLFGLIGAALVIFAQRASLVISCASVGTFLTGLGIDLIVNKQSGMSYGLRYLFDRNSHHYLAIVQHTWNPPIPSYIILAVSLGLTPILAYAQHKIFSRPFEPSSSSEDIPDDTSFTQSEADIRTATATPEAKASLDYFK</sequence>
<gene>
    <name evidence="9" type="ORF">A0H81_10284</name>
</gene>
<keyword evidence="10" id="KW-1185">Reference proteome</keyword>
<dbReference type="AlphaFoldDB" id="A0A1C7LXW6"/>
<evidence type="ECO:0000256" key="3">
    <source>
        <dbReference type="ARBA" id="ARBA00022989"/>
    </source>
</evidence>
<feature type="transmembrane region" description="Helical" evidence="6">
    <location>
        <begin position="187"/>
        <end position="210"/>
    </location>
</feature>
<feature type="signal peptide" evidence="7">
    <location>
        <begin position="1"/>
        <end position="25"/>
    </location>
</feature>
<feature type="domain" description="TM7S3/TM198-like" evidence="8">
    <location>
        <begin position="88"/>
        <end position="290"/>
    </location>
</feature>
<feature type="transmembrane region" description="Helical" evidence="6">
    <location>
        <begin position="107"/>
        <end position="125"/>
    </location>
</feature>
<keyword evidence="2 6" id="KW-0812">Transmembrane</keyword>
<evidence type="ECO:0000256" key="2">
    <source>
        <dbReference type="ARBA" id="ARBA00022692"/>
    </source>
</evidence>
<dbReference type="GO" id="GO:0016020">
    <property type="term" value="C:membrane"/>
    <property type="evidence" value="ECO:0007669"/>
    <property type="project" value="UniProtKB-SubCell"/>
</dbReference>
<feature type="transmembrane region" description="Helical" evidence="6">
    <location>
        <begin position="83"/>
        <end position="100"/>
    </location>
</feature>
<dbReference type="Pfam" id="PF13886">
    <property type="entry name" value="TM7S3_TM198"/>
    <property type="match status" value="1"/>
</dbReference>
<dbReference type="InterPro" id="IPR025256">
    <property type="entry name" value="TM7S3/TM198-like_dom"/>
</dbReference>
<reference evidence="9 10" key="1">
    <citation type="submission" date="2016-03" db="EMBL/GenBank/DDBJ databases">
        <title>Whole genome sequencing of Grifola frondosa 9006-11.</title>
        <authorList>
            <person name="Min B."/>
            <person name="Park H."/>
            <person name="Kim J.-G."/>
            <person name="Cho H."/>
            <person name="Oh Y.-L."/>
            <person name="Kong W.-S."/>
            <person name="Choi I.-G."/>
        </authorList>
    </citation>
    <scope>NUCLEOTIDE SEQUENCE [LARGE SCALE GENOMIC DNA]</scope>
    <source>
        <strain evidence="9 10">9006-11</strain>
    </source>
</reference>
<accession>A0A1C7LXW6</accession>
<feature type="transmembrane region" description="Helical" evidence="6">
    <location>
        <begin position="217"/>
        <end position="237"/>
    </location>
</feature>
<evidence type="ECO:0000313" key="9">
    <source>
        <dbReference type="EMBL" id="OBZ69550.1"/>
    </source>
</evidence>
<keyword evidence="4 6" id="KW-0472">Membrane</keyword>
<evidence type="ECO:0000256" key="6">
    <source>
        <dbReference type="SAM" id="Phobius"/>
    </source>
</evidence>
<feature type="region of interest" description="Disordered" evidence="5">
    <location>
        <begin position="298"/>
        <end position="320"/>
    </location>
</feature>
<evidence type="ECO:0000313" key="10">
    <source>
        <dbReference type="Proteomes" id="UP000092993"/>
    </source>
</evidence>
<evidence type="ECO:0000256" key="1">
    <source>
        <dbReference type="ARBA" id="ARBA00004141"/>
    </source>
</evidence>
<organism evidence="9 10">
    <name type="scientific">Grifola frondosa</name>
    <name type="common">Maitake</name>
    <name type="synonym">Polyporus frondosus</name>
    <dbReference type="NCBI Taxonomy" id="5627"/>
    <lineage>
        <taxon>Eukaryota</taxon>
        <taxon>Fungi</taxon>
        <taxon>Dikarya</taxon>
        <taxon>Basidiomycota</taxon>
        <taxon>Agaricomycotina</taxon>
        <taxon>Agaricomycetes</taxon>
        <taxon>Polyporales</taxon>
        <taxon>Grifolaceae</taxon>
        <taxon>Grifola</taxon>
    </lineage>
</organism>
<protein>
    <recommendedName>
        <fullName evidence="8">TM7S3/TM198-like domain-containing protein</fullName>
    </recommendedName>
</protein>
<evidence type="ECO:0000256" key="4">
    <source>
        <dbReference type="ARBA" id="ARBA00023136"/>
    </source>
</evidence>
<comment type="subcellular location">
    <subcellularLocation>
        <location evidence="1">Membrane</location>
        <topology evidence="1">Multi-pass membrane protein</topology>
    </subcellularLocation>
</comment>
<name>A0A1C7LXW6_GRIFR</name>
<evidence type="ECO:0000256" key="7">
    <source>
        <dbReference type="SAM" id="SignalP"/>
    </source>
</evidence>
<keyword evidence="3 6" id="KW-1133">Transmembrane helix</keyword>